<reference evidence="4" key="1">
    <citation type="journal article" date="2023" name="Commun. Biol.">
        <title>Genome analysis of Parmales, the sister group of diatoms, reveals the evolutionary specialization of diatoms from phago-mixotrophs to photoautotrophs.</title>
        <authorList>
            <person name="Ban H."/>
            <person name="Sato S."/>
            <person name="Yoshikawa S."/>
            <person name="Yamada K."/>
            <person name="Nakamura Y."/>
            <person name="Ichinomiya M."/>
            <person name="Sato N."/>
            <person name="Blanc-Mathieu R."/>
            <person name="Endo H."/>
            <person name="Kuwata A."/>
            <person name="Ogata H."/>
        </authorList>
    </citation>
    <scope>NUCLEOTIDE SEQUENCE [LARGE SCALE GENOMIC DNA]</scope>
    <source>
        <strain evidence="4">NIES 3699</strain>
    </source>
</reference>
<keyword evidence="4" id="KW-1185">Reference proteome</keyword>
<evidence type="ECO:0000256" key="1">
    <source>
        <dbReference type="SAM" id="MobiDB-lite"/>
    </source>
</evidence>
<feature type="domain" description="SAM" evidence="2">
    <location>
        <begin position="467"/>
        <end position="535"/>
    </location>
</feature>
<name>A0A9W7KTF7_9STRA</name>
<evidence type="ECO:0000259" key="2">
    <source>
        <dbReference type="SMART" id="SM00454"/>
    </source>
</evidence>
<dbReference type="Pfam" id="PF00536">
    <property type="entry name" value="SAM_1"/>
    <property type="match status" value="1"/>
</dbReference>
<dbReference type="AlphaFoldDB" id="A0A9W7KTF7"/>
<organism evidence="3 4">
    <name type="scientific">Triparma verrucosa</name>
    <dbReference type="NCBI Taxonomy" id="1606542"/>
    <lineage>
        <taxon>Eukaryota</taxon>
        <taxon>Sar</taxon>
        <taxon>Stramenopiles</taxon>
        <taxon>Ochrophyta</taxon>
        <taxon>Bolidophyceae</taxon>
        <taxon>Parmales</taxon>
        <taxon>Triparmaceae</taxon>
        <taxon>Triparma</taxon>
    </lineage>
</organism>
<dbReference type="CDD" id="cd09487">
    <property type="entry name" value="SAM_superfamily"/>
    <property type="match status" value="1"/>
</dbReference>
<dbReference type="InterPro" id="IPR001660">
    <property type="entry name" value="SAM"/>
</dbReference>
<accession>A0A9W7KTF7</accession>
<feature type="region of interest" description="Disordered" evidence="1">
    <location>
        <begin position="366"/>
        <end position="452"/>
    </location>
</feature>
<protein>
    <recommendedName>
        <fullName evidence="2">SAM domain-containing protein</fullName>
    </recommendedName>
</protein>
<dbReference type="EMBL" id="BRXX01000420">
    <property type="protein sequence ID" value="GMI10716.1"/>
    <property type="molecule type" value="Genomic_DNA"/>
</dbReference>
<feature type="compositionally biased region" description="Basic and acidic residues" evidence="1">
    <location>
        <begin position="384"/>
        <end position="404"/>
    </location>
</feature>
<proteinExistence type="predicted"/>
<dbReference type="SMART" id="SM00454">
    <property type="entry name" value="SAM"/>
    <property type="match status" value="2"/>
</dbReference>
<evidence type="ECO:0000313" key="4">
    <source>
        <dbReference type="Proteomes" id="UP001165160"/>
    </source>
</evidence>
<dbReference type="Proteomes" id="UP001165160">
    <property type="component" value="Unassembled WGS sequence"/>
</dbReference>
<sequence>MEEGIKAITVALVSDSKTERARKKNLEDLVALISKCVEENDDEEDDPVFGGETEAAEELSAAVSAACRKALMMDEIGNVTLALRCWRNLTDAIEDEDSLRAISNDGELLRACVEALSESATTHLDGDMDGEEAMDKQQWSELVCDIVTSVGSIEDAMDLTKGVEGTGDSRRLSALLITTAGGAGEGAASSAIEALSDNKNATMLIKTTGFVEKVLGLIEDHEQGSVTEEGIDAVVSLSGALWNFSFQEGLREGMLKENPHLLVRMLEQAKKFLSCDASKKLVASMSNFTDDKELDRVIFESSQDIFSAIVEFEIARDGKRRDLGDSISDEDAEDLQFCTKYIETALDNLVRKGLVELVADAVAESDEAPTIFEEPSEPSPKTTKTKEEEVGGLKEIDLKRHNEEYASGLKADKRHHTKKPSSPPRSKKPSKRSHPKPHNHHRHIHHRSTPPLDLKVRLSSKIPPKPLPQYTLHDVASLLYHLNLTRYIKPFLLKNQIDGHLLSLATEPSDLHSLGVHSNLHALKLLEWIMKKKIIDQGRGNVRTVPLNTLNVNDVGRLIRNIGLGRYEAAFIQNGIDGEVINNVRRWEDMKFLGVQGILGEKIVERVKVWRVAGVGVDEIESGKPE</sequence>
<feature type="compositionally biased region" description="Basic residues" evidence="1">
    <location>
        <begin position="412"/>
        <end position="448"/>
    </location>
</feature>
<dbReference type="InterPro" id="IPR013761">
    <property type="entry name" value="SAM/pointed_sf"/>
</dbReference>
<feature type="domain" description="SAM" evidence="2">
    <location>
        <begin position="547"/>
        <end position="613"/>
    </location>
</feature>
<dbReference type="SUPFAM" id="SSF47769">
    <property type="entry name" value="SAM/Pointed domain"/>
    <property type="match status" value="2"/>
</dbReference>
<dbReference type="Gene3D" id="1.10.150.50">
    <property type="entry name" value="Transcription Factor, Ets-1"/>
    <property type="match status" value="2"/>
</dbReference>
<gene>
    <name evidence="3" type="ORF">TrVE_jg2352</name>
</gene>
<evidence type="ECO:0000313" key="3">
    <source>
        <dbReference type="EMBL" id="GMI10716.1"/>
    </source>
</evidence>
<comment type="caution">
    <text evidence="3">The sequence shown here is derived from an EMBL/GenBank/DDBJ whole genome shotgun (WGS) entry which is preliminary data.</text>
</comment>